<dbReference type="Gene3D" id="2.40.70.10">
    <property type="entry name" value="Acid Proteases"/>
    <property type="match status" value="1"/>
</dbReference>
<dbReference type="Proteomes" id="UP001055784">
    <property type="component" value="Chromosome"/>
</dbReference>
<evidence type="ECO:0000313" key="2">
    <source>
        <dbReference type="Proteomes" id="UP001055784"/>
    </source>
</evidence>
<dbReference type="RefSeq" id="WP_250260532.1">
    <property type="nucleotide sequence ID" value="NZ_CP097770.1"/>
</dbReference>
<dbReference type="EMBL" id="CP097770">
    <property type="protein sequence ID" value="URJ50540.1"/>
    <property type="molecule type" value="Genomic_DNA"/>
</dbReference>
<dbReference type="InterPro" id="IPR021109">
    <property type="entry name" value="Peptidase_aspartic_dom_sf"/>
</dbReference>
<keyword evidence="1" id="KW-0645">Protease</keyword>
<sequence length="133" mass="14814">MKINLHNGFPIVSLTLRHHDQTALLPNVLFDTGCAATVFDTDLLAQIGIHIDFINGRAKRMYGVGGTSEICYEQVIPHLKIGHIQLDTFPIQLSSIQEPYGFDGILGIDFMLKTKLIVDFDLMNIHSPLSPLK</sequence>
<organism evidence="1 2">
    <name type="scientific">Paenibacillus polymyxa</name>
    <name type="common">Bacillus polymyxa</name>
    <dbReference type="NCBI Taxonomy" id="1406"/>
    <lineage>
        <taxon>Bacteria</taxon>
        <taxon>Bacillati</taxon>
        <taxon>Bacillota</taxon>
        <taxon>Bacilli</taxon>
        <taxon>Bacillales</taxon>
        <taxon>Paenibacillaceae</taxon>
        <taxon>Paenibacillus</taxon>
    </lineage>
</organism>
<dbReference type="GO" id="GO:0008233">
    <property type="term" value="F:peptidase activity"/>
    <property type="evidence" value="ECO:0007669"/>
    <property type="project" value="UniProtKB-KW"/>
</dbReference>
<dbReference type="SUPFAM" id="SSF50630">
    <property type="entry name" value="Acid proteases"/>
    <property type="match status" value="1"/>
</dbReference>
<gene>
    <name evidence="1" type="ORF">MF626_005017</name>
</gene>
<dbReference type="AlphaFoldDB" id="A0AAE9IBK1"/>
<name>A0AAE9IBK1_PAEPO</name>
<proteinExistence type="predicted"/>
<reference evidence="1" key="1">
    <citation type="submission" date="2022-11" db="EMBL/GenBank/DDBJ databases">
        <authorList>
            <person name="Vasilchenko N.G."/>
            <person name="Prazdnova E.V."/>
            <person name="Gorovtsov A.V."/>
            <person name="Chistyakov V.A."/>
            <person name="Pak M.L."/>
        </authorList>
    </citation>
    <scope>NUCLEOTIDE SEQUENCE</scope>
    <source>
        <strain evidence="1">R 4.5</strain>
    </source>
</reference>
<accession>A0AAE9IBK1</accession>
<dbReference type="GO" id="GO:0006508">
    <property type="term" value="P:proteolysis"/>
    <property type="evidence" value="ECO:0007669"/>
    <property type="project" value="UniProtKB-KW"/>
</dbReference>
<protein>
    <submittedName>
        <fullName evidence="1">Retropepsin-like aspartic protease</fullName>
    </submittedName>
</protein>
<keyword evidence="1" id="KW-0378">Hydrolase</keyword>
<dbReference type="Pfam" id="PF13650">
    <property type="entry name" value="Asp_protease_2"/>
    <property type="match status" value="1"/>
</dbReference>
<evidence type="ECO:0000313" key="1">
    <source>
        <dbReference type="EMBL" id="URJ50540.1"/>
    </source>
</evidence>